<keyword evidence="4" id="KW-1185">Reference proteome</keyword>
<feature type="transmembrane region" description="Helical" evidence="2">
    <location>
        <begin position="109"/>
        <end position="130"/>
    </location>
</feature>
<evidence type="ECO:0000313" key="3">
    <source>
        <dbReference type="EMBL" id="CAI6333403.1"/>
    </source>
</evidence>
<dbReference type="Pfam" id="PF16015">
    <property type="entry name" value="Promethin"/>
    <property type="match status" value="1"/>
</dbReference>
<feature type="transmembrane region" description="Helical" evidence="2">
    <location>
        <begin position="75"/>
        <end position="103"/>
    </location>
</feature>
<keyword evidence="2" id="KW-1133">Transmembrane helix</keyword>
<organism evidence="3 4">
    <name type="scientific">Periconia digitata</name>
    <dbReference type="NCBI Taxonomy" id="1303443"/>
    <lineage>
        <taxon>Eukaryota</taxon>
        <taxon>Fungi</taxon>
        <taxon>Dikarya</taxon>
        <taxon>Ascomycota</taxon>
        <taxon>Pezizomycotina</taxon>
        <taxon>Dothideomycetes</taxon>
        <taxon>Pleosporomycetidae</taxon>
        <taxon>Pleosporales</taxon>
        <taxon>Massarineae</taxon>
        <taxon>Periconiaceae</taxon>
        <taxon>Periconia</taxon>
    </lineage>
</organism>
<feature type="compositionally biased region" description="Basic and acidic residues" evidence="1">
    <location>
        <begin position="188"/>
        <end position="210"/>
    </location>
</feature>
<evidence type="ECO:0000313" key="4">
    <source>
        <dbReference type="Proteomes" id="UP001152607"/>
    </source>
</evidence>
<protein>
    <submittedName>
        <fullName evidence="3">Uncharacterized protein</fullName>
    </submittedName>
</protein>
<comment type="caution">
    <text evidence="3">The sequence shown here is derived from an EMBL/GenBank/DDBJ whole genome shotgun (WGS) entry which is preliminary data.</text>
</comment>
<accession>A0A9W4UFK7</accession>
<feature type="region of interest" description="Disordered" evidence="1">
    <location>
        <begin position="188"/>
        <end position="264"/>
    </location>
</feature>
<feature type="compositionally biased region" description="Polar residues" evidence="1">
    <location>
        <begin position="234"/>
        <end position="247"/>
    </location>
</feature>
<feature type="transmembrane region" description="Helical" evidence="2">
    <location>
        <begin position="49"/>
        <end position="68"/>
    </location>
</feature>
<name>A0A9W4UFK7_9PLEO</name>
<reference evidence="3" key="1">
    <citation type="submission" date="2023-01" db="EMBL/GenBank/DDBJ databases">
        <authorList>
            <person name="Van Ghelder C."/>
            <person name="Rancurel C."/>
        </authorList>
    </citation>
    <scope>NUCLEOTIDE SEQUENCE</scope>
    <source>
        <strain evidence="3">CNCM I-4278</strain>
    </source>
</reference>
<dbReference type="EMBL" id="CAOQHR010000004">
    <property type="protein sequence ID" value="CAI6333403.1"/>
    <property type="molecule type" value="Genomic_DNA"/>
</dbReference>
<keyword evidence="2" id="KW-0812">Transmembrane</keyword>
<evidence type="ECO:0000256" key="2">
    <source>
        <dbReference type="SAM" id="Phobius"/>
    </source>
</evidence>
<dbReference type="AlphaFoldDB" id="A0A9W4UFK7"/>
<dbReference type="OrthoDB" id="3928876at2759"/>
<evidence type="ECO:0000256" key="1">
    <source>
        <dbReference type="SAM" id="MobiDB-lite"/>
    </source>
</evidence>
<gene>
    <name evidence="3" type="ORF">PDIGIT_LOCUS6441</name>
</gene>
<proteinExistence type="predicted"/>
<sequence>MSDMVNTVQSMFDKLENTLGNRLNQILPPKSRANMSSTLKTFAIQNPKLATFAAAQFALSGLPLLLFITFCTTSLLISVVAALLIGLVVALLATLLMVGIALVVFLPTIFFTTFVATFLFLVAVCGYYALKWINGGRSPTTEGTLIGEKINHLSGGRVKWLNDRLHEKQESAEGRAVKIELVLKEEKGGANESTKGAERNIKDDSDEKTNPRARRRSLKPASPSKDSVKKHTETVTNGTNGTQTILNGTEHVKGVTSADTESHS</sequence>
<keyword evidence="2" id="KW-0472">Membrane</keyword>
<dbReference type="Proteomes" id="UP001152607">
    <property type="component" value="Unassembled WGS sequence"/>
</dbReference>